<comment type="function">
    <text evidence="3">Involved in the oxidation of myo-inositol (MI) to 2-keto-myo-inositol (2KMI or 2-inosose).</text>
</comment>
<dbReference type="Gene3D" id="3.40.50.720">
    <property type="entry name" value="NAD(P)-binding Rossmann-like Domain"/>
    <property type="match status" value="1"/>
</dbReference>
<dbReference type="EMBL" id="JZWV01000700">
    <property type="protein sequence ID" value="KJY28820.1"/>
    <property type="molecule type" value="Genomic_DNA"/>
</dbReference>
<dbReference type="InterPro" id="IPR055170">
    <property type="entry name" value="GFO_IDH_MocA-like_dom"/>
</dbReference>
<evidence type="ECO:0000313" key="7">
    <source>
        <dbReference type="Proteomes" id="UP000033551"/>
    </source>
</evidence>
<evidence type="ECO:0000256" key="3">
    <source>
        <dbReference type="HAMAP-Rule" id="MF_01671"/>
    </source>
</evidence>
<dbReference type="InterPro" id="IPR023794">
    <property type="entry name" value="MI/DCI_dehydrogenase"/>
</dbReference>
<feature type="domain" description="GFO/IDH/MocA-like oxidoreductase" evidence="5">
    <location>
        <begin position="137"/>
        <end position="252"/>
    </location>
</feature>
<dbReference type="RefSeq" id="WP_045949744.1">
    <property type="nucleotide sequence ID" value="NZ_JZWV01000700.1"/>
</dbReference>
<reference evidence="6 7" key="1">
    <citation type="submission" date="2015-02" db="EMBL/GenBank/DDBJ databases">
        <authorList>
            <person name="Ju K.-S."/>
            <person name="Doroghazi J.R."/>
            <person name="Metcalf W."/>
        </authorList>
    </citation>
    <scope>NUCLEOTIDE SEQUENCE [LARGE SCALE GENOMIC DNA]</scope>
    <source>
        <strain evidence="6 7">NRRL ISP-5550</strain>
    </source>
</reference>
<evidence type="ECO:0000259" key="4">
    <source>
        <dbReference type="Pfam" id="PF01408"/>
    </source>
</evidence>
<evidence type="ECO:0000256" key="2">
    <source>
        <dbReference type="ARBA" id="ARBA00023027"/>
    </source>
</evidence>
<feature type="domain" description="Gfo/Idh/MocA-like oxidoreductase N-terminal" evidence="4">
    <location>
        <begin position="5"/>
        <end position="129"/>
    </location>
</feature>
<dbReference type="Pfam" id="PF01408">
    <property type="entry name" value="GFO_IDH_MocA"/>
    <property type="match status" value="1"/>
</dbReference>
<evidence type="ECO:0000256" key="1">
    <source>
        <dbReference type="ARBA" id="ARBA00023002"/>
    </source>
</evidence>
<dbReference type="SUPFAM" id="SSF51735">
    <property type="entry name" value="NAD(P)-binding Rossmann-fold domains"/>
    <property type="match status" value="1"/>
</dbReference>
<dbReference type="OrthoDB" id="256869at2"/>
<accession>A0A0F4J3H4</accession>
<dbReference type="EC" id="1.1.1.18" evidence="3"/>
<dbReference type="PANTHER" id="PTHR43593:SF1">
    <property type="entry name" value="INOSITOL 2-DEHYDROGENASE"/>
    <property type="match status" value="1"/>
</dbReference>
<dbReference type="HAMAP" id="MF_01671">
    <property type="entry name" value="IolG"/>
    <property type="match status" value="1"/>
</dbReference>
<dbReference type="PATRIC" id="fig|68223.7.peg.890"/>
<dbReference type="InterPro" id="IPR050424">
    <property type="entry name" value="Gfo-Idh-MocA_inositol_DH"/>
</dbReference>
<dbReference type="InterPro" id="IPR000683">
    <property type="entry name" value="Gfo/Idh/MocA-like_OxRdtase_N"/>
</dbReference>
<dbReference type="GO" id="GO:0050112">
    <property type="term" value="F:inositol 2-dehydrogenase (NAD+) activity"/>
    <property type="evidence" value="ECO:0007669"/>
    <property type="project" value="UniProtKB-UniRule"/>
</dbReference>
<dbReference type="Pfam" id="PF22725">
    <property type="entry name" value="GFO_IDH_MocA_C3"/>
    <property type="match status" value="1"/>
</dbReference>
<evidence type="ECO:0000259" key="5">
    <source>
        <dbReference type="Pfam" id="PF22725"/>
    </source>
</evidence>
<dbReference type="Proteomes" id="UP000033551">
    <property type="component" value="Unassembled WGS sequence"/>
</dbReference>
<evidence type="ECO:0000313" key="6">
    <source>
        <dbReference type="EMBL" id="KJY28820.1"/>
    </source>
</evidence>
<keyword evidence="7" id="KW-1185">Reference proteome</keyword>
<name>A0A0F4J3H4_9ACTN</name>
<comment type="catalytic activity">
    <reaction evidence="3">
        <text>myo-inositol + NAD(+) = scyllo-inosose + NADH + H(+)</text>
        <dbReference type="Rhea" id="RHEA:16949"/>
        <dbReference type="ChEBI" id="CHEBI:15378"/>
        <dbReference type="ChEBI" id="CHEBI:17268"/>
        <dbReference type="ChEBI" id="CHEBI:17811"/>
        <dbReference type="ChEBI" id="CHEBI:57540"/>
        <dbReference type="ChEBI" id="CHEBI:57945"/>
        <dbReference type="EC" id="1.1.1.18"/>
    </reaction>
</comment>
<keyword evidence="1 3" id="KW-0560">Oxidoreductase</keyword>
<comment type="caution">
    <text evidence="6">The sequence shown here is derived from an EMBL/GenBank/DDBJ whole genome shotgun (WGS) entry which is preliminary data.</text>
</comment>
<comment type="subunit">
    <text evidence="3">Homotetramer.</text>
</comment>
<comment type="similarity">
    <text evidence="3">Belongs to the Gfo/Idh/MocA family.</text>
</comment>
<dbReference type="Gene3D" id="3.30.360.10">
    <property type="entry name" value="Dihydrodipicolinate Reductase, domain 2"/>
    <property type="match status" value="1"/>
</dbReference>
<gene>
    <name evidence="3" type="primary">iolG</name>
    <name evidence="6" type="ORF">VR44_24475</name>
</gene>
<dbReference type="GO" id="GO:0019310">
    <property type="term" value="P:inositol catabolic process"/>
    <property type="evidence" value="ECO:0007669"/>
    <property type="project" value="UniProtKB-UniRule"/>
</dbReference>
<dbReference type="SUPFAM" id="SSF55347">
    <property type="entry name" value="Glyceraldehyde-3-phosphate dehydrogenase-like, C-terminal domain"/>
    <property type="match status" value="1"/>
</dbReference>
<dbReference type="STRING" id="68223.GCA_002028425_02570"/>
<sequence length="340" mass="35853">MNTLGIAVIGTGKMGADHVRRIGDTVGGARVVAVADAVADPDGDRAKAVAAGVEGAAAFTDPAAATAAPGVDAVLIASPGPAHEEAILHALERELPVLCEKPLTPDPEGALRVLEAERRVGRRLVQVGFMRRFDAEYERLKELLDAGGIGRPLFLHCRHRNASSPSFFTSDMLISDSVVHEVDAARWLLGQEVTAVTVLSPRPSSAAPEGLSDPRLVLLETSGGAIVDVEIFVNCGFGYQVRCEAVGESGSARIGDGHAMVVESAGRWGGEIAQDFTTRFADAYDRQVRRWVAAAARGRVDGPDAWDGYAAAAVSEAGLAAGRSGVRTEVRLVERPELYR</sequence>
<dbReference type="PANTHER" id="PTHR43593">
    <property type="match status" value="1"/>
</dbReference>
<dbReference type="InterPro" id="IPR036291">
    <property type="entry name" value="NAD(P)-bd_dom_sf"/>
</dbReference>
<dbReference type="AlphaFoldDB" id="A0A0F4J3H4"/>
<dbReference type="GO" id="GO:0000166">
    <property type="term" value="F:nucleotide binding"/>
    <property type="evidence" value="ECO:0007669"/>
    <property type="project" value="InterPro"/>
</dbReference>
<keyword evidence="2 3" id="KW-0520">NAD</keyword>
<proteinExistence type="inferred from homology"/>
<protein>
    <recommendedName>
        <fullName evidence="3">Inositol 2-dehydrogenase</fullName>
        <ecNumber evidence="3">1.1.1.18</ecNumber>
    </recommendedName>
    <alternativeName>
        <fullName evidence="3">Myo-inositol 2-dehydrogenase</fullName>
        <shortName evidence="3">MI 2-dehydrogenase</shortName>
    </alternativeName>
</protein>
<organism evidence="6 7">
    <name type="scientific">Streptomyces katrae</name>
    <dbReference type="NCBI Taxonomy" id="68223"/>
    <lineage>
        <taxon>Bacteria</taxon>
        <taxon>Bacillati</taxon>
        <taxon>Actinomycetota</taxon>
        <taxon>Actinomycetes</taxon>
        <taxon>Kitasatosporales</taxon>
        <taxon>Streptomycetaceae</taxon>
        <taxon>Streptomyces</taxon>
    </lineage>
</organism>